<dbReference type="Gene3D" id="3.80.10.10">
    <property type="entry name" value="Ribonuclease Inhibitor"/>
    <property type="match status" value="1"/>
</dbReference>
<dbReference type="AlphaFoldDB" id="A0A9P5YIH2"/>
<name>A0A9P5YIH2_9AGAR</name>
<dbReference type="InterPro" id="IPR032675">
    <property type="entry name" value="LRR_dom_sf"/>
</dbReference>
<dbReference type="EMBL" id="MU150230">
    <property type="protein sequence ID" value="KAF9469260.1"/>
    <property type="molecule type" value="Genomic_DNA"/>
</dbReference>
<proteinExistence type="predicted"/>
<dbReference type="Proteomes" id="UP000807353">
    <property type="component" value="Unassembled WGS sequence"/>
</dbReference>
<sequence length="509" mass="58337">MDAMVTDKLELMAAISNIVLFDTEKYLIHSRITDTRREIETLDEKIFHLQSVRARKLSRIAKLKAMISPIRELPGEIIAVIFSAFTSGTVTIEKEMDTLSMEPWNLSQVCSKWRAVALATPQLWNDARVVYNLPQQRDLVILTQKLATFFSHSGTSLLSLEVLAHAFHRKHSNSLYETITELLAPCYHRLQHISFEPAEYISRLFYLPNYNMKYLETIEMRMLSLNHSQEGDTHFQFGPAPNLREYILSMEVPGVPVPHNLIHLPWERLTKLHLIDSTTLSPGSGHDLLRQCRSLISCAFTIGPDHGGFTKRDKIFMAHLEVLEVAAWPDSSDRGRFFEPLIAPSLKSLSLTGEDGVAEWSDEELTSFILRSSCDVENFSITFAGEKVNRLLRAMPSVIHFSQSHFCSSEMLEEIGAGNLLPQLRTFICGGSSELREMLMMLENRARKSKQFRHQYSEEVIRTLKSVTYTVMEDCWVDGKSLRWLERIMDEGLTFMFVDKRVKVPEPYS</sequence>
<comment type="caution">
    <text evidence="1">The sequence shown here is derived from an EMBL/GenBank/DDBJ whole genome shotgun (WGS) entry which is preliminary data.</text>
</comment>
<reference evidence="1" key="1">
    <citation type="submission" date="2020-11" db="EMBL/GenBank/DDBJ databases">
        <authorList>
            <consortium name="DOE Joint Genome Institute"/>
            <person name="Ahrendt S."/>
            <person name="Riley R."/>
            <person name="Andreopoulos W."/>
            <person name="Labutti K."/>
            <person name="Pangilinan J."/>
            <person name="Ruiz-Duenas F.J."/>
            <person name="Barrasa J.M."/>
            <person name="Sanchez-Garcia M."/>
            <person name="Camarero S."/>
            <person name="Miyauchi S."/>
            <person name="Serrano A."/>
            <person name="Linde D."/>
            <person name="Babiker R."/>
            <person name="Drula E."/>
            <person name="Ayuso-Fernandez I."/>
            <person name="Pacheco R."/>
            <person name="Padilla G."/>
            <person name="Ferreira P."/>
            <person name="Barriuso J."/>
            <person name="Kellner H."/>
            <person name="Castanera R."/>
            <person name="Alfaro M."/>
            <person name="Ramirez L."/>
            <person name="Pisabarro A.G."/>
            <person name="Kuo A."/>
            <person name="Tritt A."/>
            <person name="Lipzen A."/>
            <person name="He G."/>
            <person name="Yan M."/>
            <person name="Ng V."/>
            <person name="Cullen D."/>
            <person name="Martin F."/>
            <person name="Rosso M.-N."/>
            <person name="Henrissat B."/>
            <person name="Hibbett D."/>
            <person name="Martinez A.T."/>
            <person name="Grigoriev I.V."/>
        </authorList>
    </citation>
    <scope>NUCLEOTIDE SEQUENCE</scope>
    <source>
        <strain evidence="1">CBS 247.69</strain>
    </source>
</reference>
<evidence type="ECO:0008006" key="3">
    <source>
        <dbReference type="Google" id="ProtNLM"/>
    </source>
</evidence>
<protein>
    <recommendedName>
        <fullName evidence="3">F-box domain-containing protein</fullName>
    </recommendedName>
</protein>
<evidence type="ECO:0000313" key="2">
    <source>
        <dbReference type="Proteomes" id="UP000807353"/>
    </source>
</evidence>
<dbReference type="OrthoDB" id="3015956at2759"/>
<evidence type="ECO:0000313" key="1">
    <source>
        <dbReference type="EMBL" id="KAF9469260.1"/>
    </source>
</evidence>
<keyword evidence="2" id="KW-1185">Reference proteome</keyword>
<accession>A0A9P5YIH2</accession>
<organism evidence="1 2">
    <name type="scientific">Collybia nuda</name>
    <dbReference type="NCBI Taxonomy" id="64659"/>
    <lineage>
        <taxon>Eukaryota</taxon>
        <taxon>Fungi</taxon>
        <taxon>Dikarya</taxon>
        <taxon>Basidiomycota</taxon>
        <taxon>Agaricomycotina</taxon>
        <taxon>Agaricomycetes</taxon>
        <taxon>Agaricomycetidae</taxon>
        <taxon>Agaricales</taxon>
        <taxon>Tricholomatineae</taxon>
        <taxon>Clitocybaceae</taxon>
        <taxon>Collybia</taxon>
    </lineage>
</organism>
<gene>
    <name evidence="1" type="ORF">BDZ94DRAFT_367322</name>
</gene>